<gene>
    <name evidence="1" type="ORF">NX780_15355</name>
</gene>
<reference evidence="1 2" key="1">
    <citation type="submission" date="2022-08" db="EMBL/GenBank/DDBJ databases">
        <title>Reclassification of Massilia species as members of the genera Telluria, Duganella, Pseudoduganella, Mokoshia gen. nov. and Zemynaea gen. nov. using orthogonal and non-orthogonal genome-based approaches.</title>
        <authorList>
            <person name="Bowman J.P."/>
        </authorList>
    </citation>
    <scope>NUCLEOTIDE SEQUENCE [LARGE SCALE GENOMIC DNA]</scope>
    <source>
        <strain evidence="1 2">JCM 31661</strain>
    </source>
</reference>
<name>A0ABT2APR8_9BURK</name>
<dbReference type="EMBL" id="JANUHA010000010">
    <property type="protein sequence ID" value="MCS0597723.1"/>
    <property type="molecule type" value="Genomic_DNA"/>
</dbReference>
<accession>A0ABT2APR8</accession>
<dbReference type="Proteomes" id="UP001206572">
    <property type="component" value="Unassembled WGS sequence"/>
</dbReference>
<evidence type="ECO:0000313" key="2">
    <source>
        <dbReference type="Proteomes" id="UP001206572"/>
    </source>
</evidence>
<protein>
    <recommendedName>
        <fullName evidence="3">Helix-turn-helix domain-containing protein</fullName>
    </recommendedName>
</protein>
<dbReference type="RefSeq" id="WP_258828745.1">
    <property type="nucleotide sequence ID" value="NZ_JANUHA010000010.1"/>
</dbReference>
<evidence type="ECO:0000313" key="1">
    <source>
        <dbReference type="EMBL" id="MCS0597723.1"/>
    </source>
</evidence>
<evidence type="ECO:0008006" key="3">
    <source>
        <dbReference type="Google" id="ProtNLM"/>
    </source>
</evidence>
<sequence length="45" mass="4901">MESQLVYLTASQWKNLRALAALNNARVSTIIGRLIDNATISAKAL</sequence>
<organism evidence="1 2">
    <name type="scientific">Massilia agri</name>
    <dbReference type="NCBI Taxonomy" id="1886785"/>
    <lineage>
        <taxon>Bacteria</taxon>
        <taxon>Pseudomonadati</taxon>
        <taxon>Pseudomonadota</taxon>
        <taxon>Betaproteobacteria</taxon>
        <taxon>Burkholderiales</taxon>
        <taxon>Oxalobacteraceae</taxon>
        <taxon>Telluria group</taxon>
        <taxon>Massilia</taxon>
    </lineage>
</organism>
<keyword evidence="2" id="KW-1185">Reference proteome</keyword>
<comment type="caution">
    <text evidence="1">The sequence shown here is derived from an EMBL/GenBank/DDBJ whole genome shotgun (WGS) entry which is preliminary data.</text>
</comment>
<proteinExistence type="predicted"/>